<reference evidence="3" key="1">
    <citation type="journal article" date="2015" name="Nature">
        <title>Complex archaea that bridge the gap between prokaryotes and eukaryotes.</title>
        <authorList>
            <person name="Spang A."/>
            <person name="Saw J.H."/>
            <person name="Jorgensen S.L."/>
            <person name="Zaremba-Niedzwiedzka K."/>
            <person name="Martijn J."/>
            <person name="Lind A.E."/>
            <person name="van Eijk R."/>
            <person name="Schleper C."/>
            <person name="Guy L."/>
            <person name="Ettema T.J."/>
        </authorList>
    </citation>
    <scope>NUCLEOTIDE SEQUENCE</scope>
</reference>
<dbReference type="AlphaFoldDB" id="A0A0F9WYC4"/>
<dbReference type="Gene3D" id="2.120.10.80">
    <property type="entry name" value="Kelch-type beta propeller"/>
    <property type="match status" value="2"/>
</dbReference>
<name>A0A0F9WYC4_9ZZZZ</name>
<evidence type="ECO:0000313" key="3">
    <source>
        <dbReference type="EMBL" id="KKN91441.1"/>
    </source>
</evidence>
<evidence type="ECO:0000256" key="1">
    <source>
        <dbReference type="ARBA" id="ARBA00022441"/>
    </source>
</evidence>
<dbReference type="InterPro" id="IPR011043">
    <property type="entry name" value="Gal_Oxase/kelch_b-propeller"/>
</dbReference>
<protein>
    <recommendedName>
        <fullName evidence="4">Fibronectin type-III domain-containing protein</fullName>
    </recommendedName>
</protein>
<evidence type="ECO:0000256" key="2">
    <source>
        <dbReference type="ARBA" id="ARBA00022737"/>
    </source>
</evidence>
<dbReference type="Pfam" id="PF01344">
    <property type="entry name" value="Kelch_1"/>
    <property type="match status" value="1"/>
</dbReference>
<dbReference type="InterPro" id="IPR051568">
    <property type="entry name" value="LZTR1/Attractin"/>
</dbReference>
<accession>A0A0F9WYC4</accession>
<dbReference type="InterPro" id="IPR006652">
    <property type="entry name" value="Kelch_1"/>
</dbReference>
<dbReference type="PANTHER" id="PTHR46376:SF1">
    <property type="entry name" value="LEUCINE-ZIPPER-LIKE TRANSCRIPTIONAL REGULATOR 1"/>
    <property type="match status" value="1"/>
</dbReference>
<dbReference type="SUPFAM" id="SSF50965">
    <property type="entry name" value="Galactose oxidase, central domain"/>
    <property type="match status" value="1"/>
</dbReference>
<evidence type="ECO:0008006" key="4">
    <source>
        <dbReference type="Google" id="ProtNLM"/>
    </source>
</evidence>
<dbReference type="SUPFAM" id="SSF117281">
    <property type="entry name" value="Kelch motif"/>
    <property type="match status" value="1"/>
</dbReference>
<dbReference type="PANTHER" id="PTHR46376">
    <property type="entry name" value="LEUCINE-ZIPPER-LIKE TRANSCRIPTIONAL REGULATOR 1"/>
    <property type="match status" value="1"/>
</dbReference>
<dbReference type="Pfam" id="PF24681">
    <property type="entry name" value="Kelch_KLHDC2_KLHL20_DRC7"/>
    <property type="match status" value="1"/>
</dbReference>
<gene>
    <name evidence="3" type="ORF">LCGC14_0217740</name>
</gene>
<dbReference type="InterPro" id="IPR015915">
    <property type="entry name" value="Kelch-typ_b-propeller"/>
</dbReference>
<keyword evidence="1" id="KW-0880">Kelch repeat</keyword>
<proteinExistence type="predicted"/>
<comment type="caution">
    <text evidence="3">The sequence shown here is derived from an EMBL/GenBank/DDBJ whole genome shotgun (WGS) entry which is preliminary data.</text>
</comment>
<dbReference type="EMBL" id="LAZR01000103">
    <property type="protein sequence ID" value="KKN91441.1"/>
    <property type="molecule type" value="Genomic_DNA"/>
</dbReference>
<sequence length="440" mass="49413">MNTKKMYFVLFSFIALSFTFINCSSDDDKVILEEGETPNQPDKTVNQAPEDFSLVAVMDGATDVDVKPEFLWNAAIDPDGDNIIYELYMDDINTPITRIASDINDTNFTLEERLPLQQDLFWKVVANDSEGNETSSETFSFTTRNLQISETPVTENATFSERTDHTSVVFDNKIWVIGGYDGFSYLNDIWQSSDGETWTQITAEAPFHRRSGHTSVVFNNEIYVIGGFTGVDFLRDIWKSSDGETWAKITGASPFPQNGLHSAVVFKDKLWVIGSLDESAKLSNKIWQSGDGETWIPVAVEAPFPERYNQSTVVFDGKIWIIGGITFNGFQNVLQDVWQSADGSEWVKVAEETATEGIANHTTVVFDDKMWLIAGRDSRLNQNNIYQSIDGITWNKVIAETPFSKRSGHTSVVFNDKIWLIGGRGGIFGDSYLNDVWSMD</sequence>
<keyword evidence="2" id="KW-0677">Repeat</keyword>
<organism evidence="3">
    <name type="scientific">marine sediment metagenome</name>
    <dbReference type="NCBI Taxonomy" id="412755"/>
    <lineage>
        <taxon>unclassified sequences</taxon>
        <taxon>metagenomes</taxon>
        <taxon>ecological metagenomes</taxon>
    </lineage>
</organism>
<dbReference type="GO" id="GO:0005794">
    <property type="term" value="C:Golgi apparatus"/>
    <property type="evidence" value="ECO:0007669"/>
    <property type="project" value="TreeGrafter"/>
</dbReference>